<dbReference type="PANTHER" id="PTHR39576:SF2">
    <property type="entry name" value="ATTACHING AND EFFACING PROTEIN HOMOLOG-RELATED"/>
    <property type="match status" value="1"/>
</dbReference>
<feature type="domain" description="Inverse autotransporter beta-domain" evidence="4">
    <location>
        <begin position="172"/>
        <end position="440"/>
    </location>
</feature>
<evidence type="ECO:0000313" key="6">
    <source>
        <dbReference type="Proteomes" id="UP000247673"/>
    </source>
</evidence>
<dbReference type="InterPro" id="IPR051715">
    <property type="entry name" value="Intimin-Invasin_domain"/>
</dbReference>
<evidence type="ECO:0000256" key="1">
    <source>
        <dbReference type="ARBA" id="ARBA00010116"/>
    </source>
</evidence>
<keyword evidence="6" id="KW-1185">Reference proteome</keyword>
<name>A0A2V4DUI1_9GAMM</name>
<accession>A0A2V4DUI1</accession>
<dbReference type="Proteomes" id="UP000247673">
    <property type="component" value="Unassembled WGS sequence"/>
</dbReference>
<dbReference type="InterPro" id="IPR038177">
    <property type="entry name" value="IAT_beta_sf"/>
</dbReference>
<dbReference type="Pfam" id="PF11924">
    <property type="entry name" value="IAT_beta"/>
    <property type="match status" value="1"/>
</dbReference>
<dbReference type="GO" id="GO:0009279">
    <property type="term" value="C:cell outer membrane"/>
    <property type="evidence" value="ECO:0007669"/>
    <property type="project" value="TreeGrafter"/>
</dbReference>
<organism evidence="5 6">
    <name type="scientific">Gilliamella apis</name>
    <dbReference type="NCBI Taxonomy" id="1970738"/>
    <lineage>
        <taxon>Bacteria</taxon>
        <taxon>Pseudomonadati</taxon>
        <taxon>Pseudomonadota</taxon>
        <taxon>Gammaproteobacteria</taxon>
        <taxon>Orbales</taxon>
        <taxon>Orbaceae</taxon>
        <taxon>Gilliamella</taxon>
    </lineage>
</organism>
<evidence type="ECO:0000256" key="3">
    <source>
        <dbReference type="SAM" id="SignalP"/>
    </source>
</evidence>
<dbReference type="AlphaFoldDB" id="A0A2V4DUI1"/>
<dbReference type="PRINTS" id="PR01369">
    <property type="entry name" value="INTIMIN"/>
</dbReference>
<feature type="chain" id="PRO_5015999293" description="Inverse autotransporter beta-domain domain-containing protein" evidence="3">
    <location>
        <begin position="26"/>
        <end position="907"/>
    </location>
</feature>
<dbReference type="FunFam" id="2.40.160.160:FF:000001">
    <property type="entry name" value="Intimin-like inverse autotransporter SinH"/>
    <property type="match status" value="1"/>
</dbReference>
<evidence type="ECO:0000259" key="4">
    <source>
        <dbReference type="Pfam" id="PF11924"/>
    </source>
</evidence>
<evidence type="ECO:0000313" key="5">
    <source>
        <dbReference type="EMBL" id="PXY91109.1"/>
    </source>
</evidence>
<sequence length="907" mass="100375">MRKSLNLKIISAFVIATLSLQPVYATDSETASNAVDSNKIIELKNGTKAREMINNQQRSLYQIALLSSISISELRAMNAGRFDKKDVVDVGDRLILPENSPLLPAIKVSNDKKDQHPNLPKLSSDDNYDVKKDKDALATQVASTLQTLATQDWKQITSSDNGGISGRLKDKGKNYAESYVRNGVKTQVVDPVRNAAQDFLGRFGTAQLQFDLSDKGQFNNVNLKLFSPWIDTEDMLIFSQISFQEYEHNRRIGNIGIGQRWDVADKKWLLGYNVFWDHDFQRDHNRLGIGAEAWSDYMKFAVNYYHPLSDWKESKDFDDYLERAAKGFDIRFQGYLPQYPHLGGSLMYEQYFGDKVALFGKDNLQKDPRAITVGLDYTPVPLFTIKAQHKRGQDNKKATTAELTMNYRIGTPLKDQLDPDMVQSARSLKGSRYDLVDRNNYIVLEYKEKRMTVDLGLESVQLIEGSTSNITIGLHNAKGLSQLEWSGNMQDIDNGGGFLCSATGTCTASSWLNPPASIDNWKIVAPRYLDKNGQRQPVSTNGIYSLSVTVTDGKGKSATSNSVSFEVLPNTELRKVGVWAIDKLGKPSADPIQNPANGLDAVTVMATLIMPKDGVGSRSLTDYNGFSDDILMDSISNTFEASVTNLWIATSNGKQINLIDGTSGKVKSCPTTDPCVIVKSFEKVKMGQKVSSNAATAKDIEVIGDTYAIDVASNITGTVDFVAKLNKYGQSLNHAVVYFNGGQAGKLEVYRSEGNVLVATSDNSSYLVFNPNGPKEWKVHSDYYVVAYDMAGEVIQDPFVVWSLVGSNDSACPGDKMTHIKNDYTNPDYRNGPWFNVSMGRNAHYKIRGIKSKINGSNSDGEDSYAFIGTSIEKVDGAPEYVNWQQVSISEKACAGDQGFLLQVTAY</sequence>
<dbReference type="Gene3D" id="2.40.160.160">
    <property type="entry name" value="Inverse autotransporter, beta-domain"/>
    <property type="match status" value="1"/>
</dbReference>
<keyword evidence="3" id="KW-0732">Signal</keyword>
<dbReference type="OrthoDB" id="8320584at2"/>
<feature type="signal peptide" evidence="3">
    <location>
        <begin position="1"/>
        <end position="25"/>
    </location>
</feature>
<dbReference type="GO" id="GO:0007155">
    <property type="term" value="P:cell adhesion"/>
    <property type="evidence" value="ECO:0007669"/>
    <property type="project" value="InterPro"/>
</dbReference>
<evidence type="ECO:0000256" key="2">
    <source>
        <dbReference type="SAM" id="MobiDB-lite"/>
    </source>
</evidence>
<gene>
    <name evidence="5" type="ORF">DKK78_01850</name>
</gene>
<dbReference type="EMBL" id="QGLO01000004">
    <property type="protein sequence ID" value="PXY91109.1"/>
    <property type="molecule type" value="Genomic_DNA"/>
</dbReference>
<dbReference type="InterPro" id="IPR003535">
    <property type="entry name" value="Intimin/invasin_bac"/>
</dbReference>
<proteinExistence type="inferred from homology"/>
<dbReference type="RefSeq" id="WP_110447120.1">
    <property type="nucleotide sequence ID" value="NZ_QGLO01000004.1"/>
</dbReference>
<feature type="region of interest" description="Disordered" evidence="2">
    <location>
        <begin position="106"/>
        <end position="127"/>
    </location>
</feature>
<dbReference type="PANTHER" id="PTHR39576">
    <property type="entry name" value="ATTACHING AND EFFACING PROTEIN HOMOLOG-RELATED-RELATED"/>
    <property type="match status" value="1"/>
</dbReference>
<comment type="caution">
    <text evidence="5">The sequence shown here is derived from an EMBL/GenBank/DDBJ whole genome shotgun (WGS) entry which is preliminary data.</text>
</comment>
<dbReference type="InterPro" id="IPR024519">
    <property type="entry name" value="IAT_beta"/>
</dbReference>
<reference evidence="5 6" key="1">
    <citation type="submission" date="2018-05" db="EMBL/GenBank/DDBJ databases">
        <title>Reference genomes for bee gut microbiota database.</title>
        <authorList>
            <person name="Ellegaard K.M."/>
        </authorList>
    </citation>
    <scope>NUCLEOTIDE SEQUENCE [LARGE SCALE GENOMIC DNA]</scope>
    <source>
        <strain evidence="5 6">ESL0172</strain>
    </source>
</reference>
<comment type="similarity">
    <text evidence="1">Belongs to the intimin/invasin family.</text>
</comment>
<protein>
    <recommendedName>
        <fullName evidence="4">Inverse autotransporter beta-domain domain-containing protein</fullName>
    </recommendedName>
</protein>